<reference evidence="1" key="1">
    <citation type="submission" date="2020-05" db="EMBL/GenBank/DDBJ databases">
        <title>Large-scale comparative analyses of tick genomes elucidate their genetic diversity and vector capacities.</title>
        <authorList>
            <person name="Jia N."/>
            <person name="Wang J."/>
            <person name="Shi W."/>
            <person name="Du L."/>
            <person name="Sun Y."/>
            <person name="Zhan W."/>
            <person name="Jiang J."/>
            <person name="Wang Q."/>
            <person name="Zhang B."/>
            <person name="Ji P."/>
            <person name="Sakyi L.B."/>
            <person name="Cui X."/>
            <person name="Yuan T."/>
            <person name="Jiang B."/>
            <person name="Yang W."/>
            <person name="Lam T.T.-Y."/>
            <person name="Chang Q."/>
            <person name="Ding S."/>
            <person name="Wang X."/>
            <person name="Zhu J."/>
            <person name="Ruan X."/>
            <person name="Zhao L."/>
            <person name="Wei J."/>
            <person name="Que T."/>
            <person name="Du C."/>
            <person name="Cheng J."/>
            <person name="Dai P."/>
            <person name="Han X."/>
            <person name="Huang E."/>
            <person name="Gao Y."/>
            <person name="Liu J."/>
            <person name="Shao H."/>
            <person name="Ye R."/>
            <person name="Li L."/>
            <person name="Wei W."/>
            <person name="Wang X."/>
            <person name="Wang C."/>
            <person name="Yang T."/>
            <person name="Huo Q."/>
            <person name="Li W."/>
            <person name="Guo W."/>
            <person name="Chen H."/>
            <person name="Zhou L."/>
            <person name="Ni X."/>
            <person name="Tian J."/>
            <person name="Zhou Y."/>
            <person name="Sheng Y."/>
            <person name="Liu T."/>
            <person name="Pan Y."/>
            <person name="Xia L."/>
            <person name="Li J."/>
            <person name="Zhao F."/>
            <person name="Cao W."/>
        </authorList>
    </citation>
    <scope>NUCLEOTIDE SEQUENCE</scope>
    <source>
        <strain evidence="1">Hyas-2018</strain>
    </source>
</reference>
<proteinExistence type="predicted"/>
<dbReference type="EMBL" id="CM023485">
    <property type="protein sequence ID" value="KAH6930251.1"/>
    <property type="molecule type" value="Genomic_DNA"/>
</dbReference>
<organism evidence="1 2">
    <name type="scientific">Hyalomma asiaticum</name>
    <name type="common">Tick</name>
    <dbReference type="NCBI Taxonomy" id="266040"/>
    <lineage>
        <taxon>Eukaryota</taxon>
        <taxon>Metazoa</taxon>
        <taxon>Ecdysozoa</taxon>
        <taxon>Arthropoda</taxon>
        <taxon>Chelicerata</taxon>
        <taxon>Arachnida</taxon>
        <taxon>Acari</taxon>
        <taxon>Parasitiformes</taxon>
        <taxon>Ixodida</taxon>
        <taxon>Ixodoidea</taxon>
        <taxon>Ixodidae</taxon>
        <taxon>Hyalomminae</taxon>
        <taxon>Hyalomma</taxon>
    </lineage>
</organism>
<evidence type="ECO:0000313" key="2">
    <source>
        <dbReference type="Proteomes" id="UP000821845"/>
    </source>
</evidence>
<comment type="caution">
    <text evidence="1">The sequence shown here is derived from an EMBL/GenBank/DDBJ whole genome shotgun (WGS) entry which is preliminary data.</text>
</comment>
<accession>A0ACB7S873</accession>
<name>A0ACB7S873_HYAAI</name>
<evidence type="ECO:0000313" key="1">
    <source>
        <dbReference type="EMBL" id="KAH6930251.1"/>
    </source>
</evidence>
<gene>
    <name evidence="1" type="ORF">HPB50_012263</name>
</gene>
<keyword evidence="2" id="KW-1185">Reference proteome</keyword>
<protein>
    <submittedName>
        <fullName evidence="1">Uncharacterized protein</fullName>
    </submittedName>
</protein>
<sequence length="953" mass="107646">MKAAPGQKELLALLALLLLPGVTIEGVDGDPLYLTPLINSGQLNEARSRSQTGRIGGDELEYILGYSGYLTVNEEFNSNLFFWFVPAMERPDEAPVLVWLQGGPGSSSLVGFFVEHGPYALRDSDPFVPVLRSATWARNFSMLYVDEPVGAGYSFTESEQGYARNLTDLSRDMLEFLQQFFTLFPEYGERDFYVTGESFGGKFVPATAFAIHEAGDSLRVKINLKGIAFGNGLTDPPSMIDFGPRLYLLGLVDREEAAHFDQQRDIILNLVENDRYFDAAFVLNKLLYNLPNDYYNFSSTYFGNVTGYEGYYNFLHIKNPPADTFLEEFVQKPAVRQAIHVGENAFHGRQDVVDHMICDILRSAKSYMPALMDNYKVLVYSGQVDIVVPYSATAQFIERIPWSGAEDFAAATRRIWRSRVEPGSQESNPKSTIYGYTRRAGAFREVMIRNAGHFAPHDQPEATLDMMVRMRLVCLLLLCGFIFPSSICTYDDLGYQEVSRREDRKSERKGAKSKRENDVGEPLFLTPLIEAGKYKEALKKSRVGKVGDLPDILSYSGYITVDKELDSNLFFWFFPAMENPENAPVSLWLQGGPGTSSLFGLFAEHGPYLVDENGNAQLRPFTWARTISMLYVDNPVGAGFSFTQSQKGYSRNQTDVSRNMLEMLQQFFTLFRDYASNDFYLSGESYAGKYVPSIGAALHESRGKLRVPINFKGIVIGNGLTDPITTLIYGDLLYNIGLMDRYQARHMQEQCNRTANLIREKSYIQATTLAYSLILGVVTGMPTYFGNVTGYRYGYNYLLTEKPESHKRYKDFVITPMVRRAVHVGERPFNTDLAKVAVYFAGDLMQSVRDKLALMMDNYKALVYSGHLDIIVPSVATEALMYSLLWSGSEEWSKAEQKIWRSSDRERVYGYAKQARNTTMFIVRNAGHITPDDQPEAVYEMITRFVNNVPIAE</sequence>
<dbReference type="Proteomes" id="UP000821845">
    <property type="component" value="Chromosome 5"/>
</dbReference>